<dbReference type="SUPFAM" id="SSF46955">
    <property type="entry name" value="Putative DNA-binding domain"/>
    <property type="match status" value="1"/>
</dbReference>
<dbReference type="Gene3D" id="3.40.930.10">
    <property type="entry name" value="Mannitol-specific EII, Chain A"/>
    <property type="match status" value="1"/>
</dbReference>
<dbReference type="InterPro" id="IPR016152">
    <property type="entry name" value="PTrfase/Anion_transptr"/>
</dbReference>
<evidence type="ECO:0000313" key="3">
    <source>
        <dbReference type="Proteomes" id="UP000319771"/>
    </source>
</evidence>
<dbReference type="PANTHER" id="PTHR47738">
    <property type="entry name" value="PTS SYSTEM FRUCTOSE-LIKE EIIA COMPONENT-RELATED"/>
    <property type="match status" value="1"/>
</dbReference>
<dbReference type="AlphaFoldDB" id="A0A538UAM1"/>
<dbReference type="Proteomes" id="UP000319771">
    <property type="component" value="Unassembled WGS sequence"/>
</dbReference>
<feature type="domain" description="PTS EIIA type-2" evidence="1">
    <location>
        <begin position="75"/>
        <end position="219"/>
    </location>
</feature>
<organism evidence="2 3">
    <name type="scientific">Eiseniibacteriota bacterium</name>
    <dbReference type="NCBI Taxonomy" id="2212470"/>
    <lineage>
        <taxon>Bacteria</taxon>
        <taxon>Candidatus Eiseniibacteriota</taxon>
    </lineage>
</organism>
<dbReference type="InterPro" id="IPR010093">
    <property type="entry name" value="SinI_DNA-bd"/>
</dbReference>
<gene>
    <name evidence="2" type="ORF">E6K81_06065</name>
</gene>
<dbReference type="InterPro" id="IPR051541">
    <property type="entry name" value="PTS_SugarTrans_NitroReg"/>
</dbReference>
<comment type="caution">
    <text evidence="2">The sequence shown here is derived from an EMBL/GenBank/DDBJ whole genome shotgun (WGS) entry which is preliminary data.</text>
</comment>
<dbReference type="InterPro" id="IPR041657">
    <property type="entry name" value="HTH_17"/>
</dbReference>
<protein>
    <submittedName>
        <fullName evidence="2">Helix-turn-helix domain-containing protein</fullName>
    </submittedName>
</protein>
<dbReference type="InterPro" id="IPR009061">
    <property type="entry name" value="DNA-bd_dom_put_sf"/>
</dbReference>
<dbReference type="EMBL" id="VBPB01000088">
    <property type="protein sequence ID" value="TMQ72926.1"/>
    <property type="molecule type" value="Genomic_DNA"/>
</dbReference>
<dbReference type="PROSITE" id="PS51094">
    <property type="entry name" value="PTS_EIIA_TYPE_2"/>
    <property type="match status" value="1"/>
</dbReference>
<evidence type="ECO:0000259" key="1">
    <source>
        <dbReference type="PROSITE" id="PS51094"/>
    </source>
</evidence>
<sequence length="235" mass="25414">MQLTVRQAARHLGVSEDTALDWVKTRGLPAHRVNERLHLNAIELWEWATENGVPVSRDLLDQERRSPETIPSLAAMLEAGGIHHDVPGADKASVLREVVARLPLPADVERDFVTAVLEAREAMGSTGIGDGIAIPHVRNPILLQIGGPSVTLCLLKTPVPFEAIDDLPVHALFMVVSLTVPTHLRILARLGFALRDAQLRDLLRARAEAAAIIGRVRAIEAGLAGEDSVTPGRGR</sequence>
<proteinExistence type="predicted"/>
<reference evidence="2 3" key="1">
    <citation type="journal article" date="2019" name="Nat. Microbiol.">
        <title>Mediterranean grassland soil C-N compound turnover is dependent on rainfall and depth, and is mediated by genomically divergent microorganisms.</title>
        <authorList>
            <person name="Diamond S."/>
            <person name="Andeer P.F."/>
            <person name="Li Z."/>
            <person name="Crits-Christoph A."/>
            <person name="Burstein D."/>
            <person name="Anantharaman K."/>
            <person name="Lane K.R."/>
            <person name="Thomas B.C."/>
            <person name="Pan C."/>
            <person name="Northen T.R."/>
            <person name="Banfield J.F."/>
        </authorList>
    </citation>
    <scope>NUCLEOTIDE SEQUENCE [LARGE SCALE GENOMIC DNA]</scope>
    <source>
        <strain evidence="2">WS_11</strain>
    </source>
</reference>
<dbReference type="NCBIfam" id="TIGR01764">
    <property type="entry name" value="excise"/>
    <property type="match status" value="1"/>
</dbReference>
<dbReference type="Pfam" id="PF12728">
    <property type="entry name" value="HTH_17"/>
    <property type="match status" value="1"/>
</dbReference>
<dbReference type="PANTHER" id="PTHR47738:SF1">
    <property type="entry name" value="NITROGEN REGULATORY PROTEIN"/>
    <property type="match status" value="1"/>
</dbReference>
<accession>A0A538UAM1</accession>
<dbReference type="SUPFAM" id="SSF55804">
    <property type="entry name" value="Phoshotransferase/anion transport protein"/>
    <property type="match status" value="1"/>
</dbReference>
<dbReference type="GO" id="GO:0030295">
    <property type="term" value="F:protein kinase activator activity"/>
    <property type="evidence" value="ECO:0007669"/>
    <property type="project" value="TreeGrafter"/>
</dbReference>
<name>A0A538UAM1_UNCEI</name>
<dbReference type="GO" id="GO:0003677">
    <property type="term" value="F:DNA binding"/>
    <property type="evidence" value="ECO:0007669"/>
    <property type="project" value="InterPro"/>
</dbReference>
<dbReference type="Pfam" id="PF00359">
    <property type="entry name" value="PTS_EIIA_2"/>
    <property type="match status" value="1"/>
</dbReference>
<evidence type="ECO:0000313" key="2">
    <source>
        <dbReference type="EMBL" id="TMQ72926.1"/>
    </source>
</evidence>
<dbReference type="InterPro" id="IPR002178">
    <property type="entry name" value="PTS_EIIA_type-2_dom"/>
</dbReference>